<comment type="similarity">
    <text evidence="1">Belongs to the UPF0332 family.</text>
</comment>
<accession>A0A8J8P9P9</accession>
<evidence type="ECO:0000259" key="2">
    <source>
        <dbReference type="Pfam" id="PF05168"/>
    </source>
</evidence>
<dbReference type="InterPro" id="IPR052226">
    <property type="entry name" value="UPF0332_toxin"/>
</dbReference>
<keyword evidence="4" id="KW-1185">Reference proteome</keyword>
<name>A0A8J8P9P9_9EURY</name>
<reference evidence="3" key="1">
    <citation type="submission" date="2019-02" db="EMBL/GenBank/DDBJ databases">
        <title>Halonotius sp. a new haloarchaeum isolated from saline soil.</title>
        <authorList>
            <person name="Duran-Viseras A."/>
            <person name="Sanchez-Porro C."/>
            <person name="Ventosa A."/>
        </authorList>
    </citation>
    <scope>NUCLEOTIDE SEQUENCE</scope>
    <source>
        <strain evidence="3">F15B</strain>
    </source>
</reference>
<dbReference type="Proteomes" id="UP000705823">
    <property type="component" value="Unassembled WGS sequence"/>
</dbReference>
<proteinExistence type="inferred from homology"/>
<dbReference type="PANTHER" id="PTHR36565">
    <property type="entry name" value="UPF0332 PROTEIN TM_1000"/>
    <property type="match status" value="1"/>
</dbReference>
<feature type="domain" description="HEPN" evidence="2">
    <location>
        <begin position="10"/>
        <end position="120"/>
    </location>
</feature>
<dbReference type="Pfam" id="PF05168">
    <property type="entry name" value="HEPN"/>
    <property type="match status" value="1"/>
</dbReference>
<dbReference type="PANTHER" id="PTHR36565:SF1">
    <property type="entry name" value="UPF0332 PROTEIN TM_1000"/>
    <property type="match status" value="1"/>
</dbReference>
<dbReference type="OrthoDB" id="263873at2157"/>
<dbReference type="EMBL" id="RKLU01000003">
    <property type="protein sequence ID" value="TQQ81326.1"/>
    <property type="molecule type" value="Genomic_DNA"/>
</dbReference>
<dbReference type="InterPro" id="IPR007842">
    <property type="entry name" value="HEPN_dom"/>
</dbReference>
<sequence length="124" mass="13694">MADNGVDEQVRQARQALDDARGAHEASLSDAVVVNRCYYACFHAAQAILYQHGHEPTSHSGVLSLFGSEIVVDGDISREHGRFLNALSTLRKQADYGYEPIEEDIETLLDQTASFVETTVQLIE</sequence>
<organism evidence="3 4">
    <name type="scientific">Halonotius terrestris</name>
    <dbReference type="NCBI Taxonomy" id="2487750"/>
    <lineage>
        <taxon>Archaea</taxon>
        <taxon>Methanobacteriati</taxon>
        <taxon>Methanobacteriota</taxon>
        <taxon>Stenosarchaea group</taxon>
        <taxon>Halobacteria</taxon>
        <taxon>Halobacteriales</taxon>
        <taxon>Haloferacaceae</taxon>
        <taxon>Halonotius</taxon>
    </lineage>
</organism>
<dbReference type="AlphaFoldDB" id="A0A8J8P9P9"/>
<protein>
    <submittedName>
        <fullName evidence="3">HEPN domain-containing protein</fullName>
    </submittedName>
</protein>
<evidence type="ECO:0000256" key="1">
    <source>
        <dbReference type="ARBA" id="ARBA00038248"/>
    </source>
</evidence>
<evidence type="ECO:0000313" key="3">
    <source>
        <dbReference type="EMBL" id="TQQ81326.1"/>
    </source>
</evidence>
<evidence type="ECO:0000313" key="4">
    <source>
        <dbReference type="Proteomes" id="UP000705823"/>
    </source>
</evidence>
<dbReference type="Gene3D" id="1.20.120.330">
    <property type="entry name" value="Nucleotidyltransferases domain 2"/>
    <property type="match status" value="1"/>
</dbReference>
<comment type="caution">
    <text evidence="3">The sequence shown here is derived from an EMBL/GenBank/DDBJ whole genome shotgun (WGS) entry which is preliminary data.</text>
</comment>
<gene>
    <name evidence="3" type="ORF">EGH24_09400</name>
</gene>
<dbReference type="RefSeq" id="WP_142979886.1">
    <property type="nucleotide sequence ID" value="NZ_RKLU01000003.1"/>
</dbReference>